<dbReference type="InterPro" id="IPR036188">
    <property type="entry name" value="FAD/NAD-bd_sf"/>
</dbReference>
<dbReference type="PANTHER" id="PTHR43098">
    <property type="entry name" value="L-ORNITHINE N(5)-MONOOXYGENASE-RELATED"/>
    <property type="match status" value="1"/>
</dbReference>
<evidence type="ECO:0000256" key="4">
    <source>
        <dbReference type="ARBA" id="ARBA00022827"/>
    </source>
</evidence>
<proteinExistence type="inferred from homology"/>
<keyword evidence="4" id="KW-0274">FAD</keyword>
<comment type="similarity">
    <text evidence="2">Belongs to the FAD-binding monooxygenase family.</text>
</comment>
<dbReference type="InterPro" id="IPR050775">
    <property type="entry name" value="FAD-binding_Monooxygenases"/>
</dbReference>
<evidence type="ECO:0000256" key="1">
    <source>
        <dbReference type="ARBA" id="ARBA00001974"/>
    </source>
</evidence>
<evidence type="ECO:0000256" key="5">
    <source>
        <dbReference type="ARBA" id="ARBA00022857"/>
    </source>
</evidence>
<keyword evidence="5" id="KW-0521">NADP</keyword>
<keyword evidence="6" id="KW-0560">Oxidoreductase</keyword>
<dbReference type="Gene3D" id="3.50.50.60">
    <property type="entry name" value="FAD/NAD(P)-binding domain"/>
    <property type="match status" value="2"/>
</dbReference>
<reference evidence="8" key="1">
    <citation type="submission" date="2020-05" db="EMBL/GenBank/DDBJ databases">
        <authorList>
            <person name="Chiriac C."/>
            <person name="Salcher M."/>
            <person name="Ghai R."/>
            <person name="Kavagutti S V."/>
        </authorList>
    </citation>
    <scope>NUCLEOTIDE SEQUENCE</scope>
</reference>
<dbReference type="GO" id="GO:0004497">
    <property type="term" value="F:monooxygenase activity"/>
    <property type="evidence" value="ECO:0007669"/>
    <property type="project" value="UniProtKB-KW"/>
</dbReference>
<gene>
    <name evidence="8" type="ORF">UFOPK1493_01630</name>
</gene>
<evidence type="ECO:0000256" key="3">
    <source>
        <dbReference type="ARBA" id="ARBA00022630"/>
    </source>
</evidence>
<protein>
    <submittedName>
        <fullName evidence="8">Unannotated protein</fullName>
    </submittedName>
</protein>
<dbReference type="PRINTS" id="PR00411">
    <property type="entry name" value="PNDRDTASEI"/>
</dbReference>
<sequence length="604" mass="67986">MGPDDGIDFDADALRERYRRERDKRLRADGVDQYREASGELARYVEVDPYVPAPVERDPVHEDVDVAIVGGGFSGLLAAARLIERGVDGFRIVESGADFGGTWYWNRYPGAQCDTDAYCYLPLLEELGYMPKEKYAYADEIFEHSQRIGRHYGLYERTHFSTRVTTIEWDDTIARWHLRTDRGDDVRARFVVSALGPMSRPKLPGIPGLETFRGHSFHTGRWDYAFTGGDSTGGMTRLADKRVAVVGTGASAIQSVPRLARDAQHVFVFQRTPSSVDFRRNRPTDPDWWSSLGPGWQRQRRENFDAISMGRAVDVDLVDDGWTDIFRSISSPKGENRPRTREERDRIVELTDMRKMEEIRRRVDDTVADQQTAELLKPYYRVMCKRPTFNDEYLACFNRPNVTLVDVSESKGVERITERGVVANGQEYEVDLIVYASGFETSPDLRRRTGVDLVGRDGVHYDDLRRQGLRTLHGFCTRGFPNLFSIGISQNAFSVNMTSMFDDQARHIAYILAEAMARGARTVEPTVEGQDAWAAELTPPSSGGDGSGGFLKSCTPGYYNNEGRSTGGNSFLGAYPRGIGAFNRLLEEWRDAGDLAGLALTFES</sequence>
<keyword evidence="3" id="KW-0285">Flavoprotein</keyword>
<evidence type="ECO:0000256" key="6">
    <source>
        <dbReference type="ARBA" id="ARBA00023002"/>
    </source>
</evidence>
<evidence type="ECO:0000256" key="2">
    <source>
        <dbReference type="ARBA" id="ARBA00010139"/>
    </source>
</evidence>
<evidence type="ECO:0000313" key="8">
    <source>
        <dbReference type="EMBL" id="CAB4559005.1"/>
    </source>
</evidence>
<dbReference type="FunFam" id="3.50.50.60:FF:000341">
    <property type="entry name" value="Baeyer-Villiger monooxygenase"/>
    <property type="match status" value="1"/>
</dbReference>
<dbReference type="Pfam" id="PF13738">
    <property type="entry name" value="Pyr_redox_3"/>
    <property type="match status" value="1"/>
</dbReference>
<evidence type="ECO:0000256" key="7">
    <source>
        <dbReference type="ARBA" id="ARBA00023033"/>
    </source>
</evidence>
<organism evidence="8">
    <name type="scientific">freshwater metagenome</name>
    <dbReference type="NCBI Taxonomy" id="449393"/>
    <lineage>
        <taxon>unclassified sequences</taxon>
        <taxon>metagenomes</taxon>
        <taxon>ecological metagenomes</taxon>
    </lineage>
</organism>
<dbReference type="PANTHER" id="PTHR43098:SF4">
    <property type="entry name" value="BLR3857 PROTEIN"/>
    <property type="match status" value="1"/>
</dbReference>
<dbReference type="EMBL" id="CAEZSR010000052">
    <property type="protein sequence ID" value="CAB4559005.1"/>
    <property type="molecule type" value="Genomic_DNA"/>
</dbReference>
<dbReference type="SUPFAM" id="SSF51905">
    <property type="entry name" value="FAD/NAD(P)-binding domain"/>
    <property type="match status" value="1"/>
</dbReference>
<name>A0A6J6D6S8_9ZZZZ</name>
<dbReference type="AlphaFoldDB" id="A0A6J6D6S8"/>
<accession>A0A6J6D6S8</accession>
<keyword evidence="7" id="KW-0503">Monooxygenase</keyword>
<comment type="cofactor">
    <cofactor evidence="1">
        <name>FAD</name>
        <dbReference type="ChEBI" id="CHEBI:57692"/>
    </cofactor>
</comment>